<feature type="transmembrane region" description="Helical" evidence="6">
    <location>
        <begin position="12"/>
        <end position="36"/>
    </location>
</feature>
<dbReference type="Proteomes" id="UP000095591">
    <property type="component" value="Unassembled WGS sequence"/>
</dbReference>
<dbReference type="EMBL" id="CYXP01000007">
    <property type="protein sequence ID" value="CUN26379.1"/>
    <property type="molecule type" value="Genomic_DNA"/>
</dbReference>
<keyword evidence="9" id="KW-0547">Nucleotide-binding</keyword>
<proteinExistence type="predicted"/>
<reference evidence="9 10" key="1">
    <citation type="submission" date="2015-09" db="EMBL/GenBank/DDBJ databases">
        <authorList>
            <consortium name="Pathogen Informatics"/>
        </authorList>
    </citation>
    <scope>NUCLEOTIDE SEQUENCE [LARGE SCALE GENOMIC DNA]</scope>
    <source>
        <strain evidence="9 10">2789STDY5608872</strain>
    </source>
</reference>
<keyword evidence="2" id="KW-1003">Cell membrane</keyword>
<feature type="domain" description="MacB-like periplasmic core" evidence="8">
    <location>
        <begin position="16"/>
        <end position="221"/>
    </location>
</feature>
<dbReference type="PANTHER" id="PTHR30572">
    <property type="entry name" value="MEMBRANE COMPONENT OF TRANSPORTER-RELATED"/>
    <property type="match status" value="1"/>
</dbReference>
<dbReference type="InterPro" id="IPR003838">
    <property type="entry name" value="ABC3_permease_C"/>
</dbReference>
<evidence type="ECO:0000256" key="6">
    <source>
        <dbReference type="SAM" id="Phobius"/>
    </source>
</evidence>
<organism evidence="9 10">
    <name type="scientific">Parabacteroides distasonis</name>
    <dbReference type="NCBI Taxonomy" id="823"/>
    <lineage>
        <taxon>Bacteria</taxon>
        <taxon>Pseudomonadati</taxon>
        <taxon>Bacteroidota</taxon>
        <taxon>Bacteroidia</taxon>
        <taxon>Bacteroidales</taxon>
        <taxon>Tannerellaceae</taxon>
        <taxon>Parabacteroides</taxon>
    </lineage>
</organism>
<dbReference type="RefSeq" id="WP_044544645.1">
    <property type="nucleotide sequence ID" value="NZ_CDRH01000033.1"/>
</dbReference>
<dbReference type="PANTHER" id="PTHR30572:SF18">
    <property type="entry name" value="ABC-TYPE MACROLIDE FAMILY EXPORT SYSTEM PERMEASE COMPONENT 2"/>
    <property type="match status" value="1"/>
</dbReference>
<dbReference type="GO" id="GO:0022857">
    <property type="term" value="F:transmembrane transporter activity"/>
    <property type="evidence" value="ECO:0007669"/>
    <property type="project" value="TreeGrafter"/>
</dbReference>
<feature type="transmembrane region" description="Helical" evidence="6">
    <location>
        <begin position="654"/>
        <end position="678"/>
    </location>
</feature>
<dbReference type="GO" id="GO:0016787">
    <property type="term" value="F:hydrolase activity"/>
    <property type="evidence" value="ECO:0007669"/>
    <property type="project" value="UniProtKB-KW"/>
</dbReference>
<evidence type="ECO:0000256" key="2">
    <source>
        <dbReference type="ARBA" id="ARBA00022475"/>
    </source>
</evidence>
<dbReference type="Pfam" id="PF12704">
    <property type="entry name" value="MacB_PCD"/>
    <property type="match status" value="1"/>
</dbReference>
<feature type="domain" description="ABC3 transporter permease C-terminal" evidence="7">
    <location>
        <begin position="660"/>
        <end position="773"/>
    </location>
</feature>
<keyword evidence="3 6" id="KW-0812">Transmembrane</keyword>
<feature type="transmembrane region" description="Helical" evidence="6">
    <location>
        <begin position="274"/>
        <end position="295"/>
    </location>
</feature>
<gene>
    <name evidence="9" type="primary">macB_9</name>
    <name evidence="9" type="ORF">ERS852429_03039</name>
</gene>
<feature type="transmembrane region" description="Helical" evidence="6">
    <location>
        <begin position="364"/>
        <end position="386"/>
    </location>
</feature>
<dbReference type="InterPro" id="IPR050250">
    <property type="entry name" value="Macrolide_Exporter_MacB"/>
</dbReference>
<comment type="subcellular location">
    <subcellularLocation>
        <location evidence="1">Cell membrane</location>
        <topology evidence="1">Multi-pass membrane protein</topology>
    </subcellularLocation>
</comment>
<feature type="domain" description="ABC3 transporter permease C-terminal" evidence="7">
    <location>
        <begin position="277"/>
        <end position="392"/>
    </location>
</feature>
<sequence>MKSYFTFLGRNKLYTAIQFFGLAIALGVVILLTSYADTEFNIGNNQPYSHQLYAVGYGDGIGMTTGTAPELFPSIPEIKEWTRLIHIEAADFMVDNQYYQVNGIAADPNFFQMLNYTLIGCDRNKALIGTDEVILSEPFAHKVFGNENPIGRTVMYLNQTPLRVIGVLPAFSSTELLKPIDILVPFQLAEKNYPRMDNFGSTQIFITLEEGATPDVVTRKLLDQYKDYWEYWQEDNSTNGLLWGSSVTRMDEIYFSPLNQYGPFRNGTRKQVQVLFSLAFVLLLSAIFNYINLTVSQTSKRAHEMATRRLMGDSAGQIVLRYLAESAIFTTGCFIGGCLVAIIAKPYFEYLLSTRITLVSSPAIVAYSLLLWVGIAGISGLLPAIITYKYSPIDIVKGNFRMHNKQLFSRLFIIVQNVISTVLITLGLTMAFQIYHLATLPTGYNTDLVFVKTWELGHTYDKQVILQKRLQALPQVTEVALARKLPFITGHDGVQQPEEEGYSWLHLSDMDSTAFRLLGFEVVERWSDPLPGMVWVTEETCRRYQLSSNRPHFGKKDDKGGYRYNVCGVIRDYRSLSALATPLSDSHGAVMILDPQGYIIRQIVKIQGDRAEALAAIRRTCREVSKEVIGMPKDLEADYIDDYMDKDLTHEKNMMMLVLCFMTISILISALGLLAMSISYTEQQSKRIALCKVMGAETSGAVWELSKRFMALSLLAACFALPISVKAVQISLESFYNRIAFPWYLITAAVLATIAIAFVSIIGQTLKVARRNPIKSIRTE</sequence>
<feature type="transmembrane region" description="Helical" evidence="6">
    <location>
        <begin position="741"/>
        <end position="762"/>
    </location>
</feature>
<evidence type="ECO:0000313" key="10">
    <source>
        <dbReference type="Proteomes" id="UP000095591"/>
    </source>
</evidence>
<dbReference type="EC" id="3.6.3.-" evidence="9"/>
<dbReference type="InterPro" id="IPR025857">
    <property type="entry name" value="MacB_PCD"/>
</dbReference>
<dbReference type="GO" id="GO:0005886">
    <property type="term" value="C:plasma membrane"/>
    <property type="evidence" value="ECO:0007669"/>
    <property type="project" value="UniProtKB-SubCell"/>
</dbReference>
<accession>A0A173VG40</accession>
<keyword evidence="9" id="KW-0378">Hydrolase</keyword>
<keyword evidence="9" id="KW-0067">ATP-binding</keyword>
<evidence type="ECO:0000256" key="3">
    <source>
        <dbReference type="ARBA" id="ARBA00022692"/>
    </source>
</evidence>
<evidence type="ECO:0000259" key="7">
    <source>
        <dbReference type="Pfam" id="PF02687"/>
    </source>
</evidence>
<keyword evidence="4 6" id="KW-1133">Transmembrane helix</keyword>
<protein>
    <submittedName>
        <fullName evidence="9">Macrolide export ATP-binding/permease protein MacB</fullName>
        <ecNumber evidence="9">3.6.3.-</ecNumber>
    </submittedName>
</protein>
<evidence type="ECO:0000256" key="4">
    <source>
        <dbReference type="ARBA" id="ARBA00022989"/>
    </source>
</evidence>
<dbReference type="GO" id="GO:0005524">
    <property type="term" value="F:ATP binding"/>
    <property type="evidence" value="ECO:0007669"/>
    <property type="project" value="UniProtKB-KW"/>
</dbReference>
<evidence type="ECO:0000313" key="9">
    <source>
        <dbReference type="EMBL" id="CUN26379.1"/>
    </source>
</evidence>
<evidence type="ECO:0000259" key="8">
    <source>
        <dbReference type="Pfam" id="PF12704"/>
    </source>
</evidence>
<dbReference type="AlphaFoldDB" id="A0A173VG40"/>
<evidence type="ECO:0000256" key="1">
    <source>
        <dbReference type="ARBA" id="ARBA00004651"/>
    </source>
</evidence>
<feature type="transmembrane region" description="Helical" evidence="6">
    <location>
        <begin position="318"/>
        <end position="344"/>
    </location>
</feature>
<feature type="transmembrane region" description="Helical" evidence="6">
    <location>
        <begin position="407"/>
        <end position="432"/>
    </location>
</feature>
<keyword evidence="5 6" id="KW-0472">Membrane</keyword>
<name>A0A173VG40_PARDI</name>
<feature type="transmembrane region" description="Helical" evidence="6">
    <location>
        <begin position="709"/>
        <end position="729"/>
    </location>
</feature>
<dbReference type="Pfam" id="PF02687">
    <property type="entry name" value="FtsX"/>
    <property type="match status" value="2"/>
</dbReference>
<evidence type="ECO:0000256" key="5">
    <source>
        <dbReference type="ARBA" id="ARBA00023136"/>
    </source>
</evidence>